<dbReference type="InterPro" id="IPR009614">
    <property type="entry name" value="YoeB_toxin"/>
</dbReference>
<dbReference type="AlphaFoldDB" id="A0A0R1GVL3"/>
<dbReference type="PANTHER" id="PTHR38039">
    <property type="entry name" value="TOXIN YOEB"/>
    <property type="match status" value="1"/>
</dbReference>
<dbReference type="GO" id="GO:0016787">
    <property type="term" value="F:hydrolase activity"/>
    <property type="evidence" value="ECO:0007669"/>
    <property type="project" value="UniProtKB-KW"/>
</dbReference>
<dbReference type="Gene3D" id="3.30.2310.20">
    <property type="entry name" value="RelE-like"/>
    <property type="match status" value="1"/>
</dbReference>
<dbReference type="GO" id="GO:0006401">
    <property type="term" value="P:RNA catabolic process"/>
    <property type="evidence" value="ECO:0007669"/>
    <property type="project" value="InterPro"/>
</dbReference>
<reference evidence="8 9" key="1">
    <citation type="journal article" date="2015" name="Genome Announc.">
        <title>Expanding the biotechnology potential of lactobacilli through comparative genomics of 213 strains and associated genera.</title>
        <authorList>
            <person name="Sun Z."/>
            <person name="Harris H.M."/>
            <person name="McCann A."/>
            <person name="Guo C."/>
            <person name="Argimon S."/>
            <person name="Zhang W."/>
            <person name="Yang X."/>
            <person name="Jeffery I.B."/>
            <person name="Cooney J.C."/>
            <person name="Kagawa T.F."/>
            <person name="Liu W."/>
            <person name="Song Y."/>
            <person name="Salvetti E."/>
            <person name="Wrobel A."/>
            <person name="Rasinkangas P."/>
            <person name="Parkhill J."/>
            <person name="Rea M.C."/>
            <person name="O'Sullivan O."/>
            <person name="Ritari J."/>
            <person name="Douillard F.P."/>
            <person name="Paul Ross R."/>
            <person name="Yang R."/>
            <person name="Briner A.E."/>
            <person name="Felis G.E."/>
            <person name="de Vos W.M."/>
            <person name="Barrangou R."/>
            <person name="Klaenhammer T.R."/>
            <person name="Caufield P.W."/>
            <person name="Cui Y."/>
            <person name="Zhang H."/>
            <person name="O'Toole P.W."/>
        </authorList>
    </citation>
    <scope>NUCLEOTIDE SEQUENCE [LARGE SCALE GENOMIC DNA]</scope>
    <source>
        <strain evidence="8 9">ATCC 53295</strain>
    </source>
</reference>
<gene>
    <name evidence="8" type="ORF">FD07_GL001700</name>
</gene>
<dbReference type="PATRIC" id="fig|1267003.4.peg.1792"/>
<dbReference type="GO" id="GO:0045892">
    <property type="term" value="P:negative regulation of DNA-templated transcription"/>
    <property type="evidence" value="ECO:0007669"/>
    <property type="project" value="TreeGrafter"/>
</dbReference>
<evidence type="ECO:0000256" key="2">
    <source>
        <dbReference type="ARBA" id="ARBA00022649"/>
    </source>
</evidence>
<accession>A0A0R1GVL3</accession>
<evidence type="ECO:0000256" key="6">
    <source>
        <dbReference type="ARBA" id="ARBA00030388"/>
    </source>
</evidence>
<dbReference type="OrthoDB" id="9801102at2"/>
<evidence type="ECO:0000256" key="3">
    <source>
        <dbReference type="ARBA" id="ARBA00022722"/>
    </source>
</evidence>
<dbReference type="SUPFAM" id="SSF143011">
    <property type="entry name" value="RelE-like"/>
    <property type="match status" value="1"/>
</dbReference>
<dbReference type="eggNOG" id="COG4115">
    <property type="taxonomic scope" value="Bacteria"/>
</dbReference>
<keyword evidence="3" id="KW-0540">Nuclease</keyword>
<evidence type="ECO:0000313" key="8">
    <source>
        <dbReference type="EMBL" id="KRK34759.1"/>
    </source>
</evidence>
<keyword evidence="5" id="KW-0378">Hydrolase</keyword>
<comment type="similarity">
    <text evidence="1">Belongs to the YoeB family.</text>
</comment>
<evidence type="ECO:0000256" key="4">
    <source>
        <dbReference type="ARBA" id="ARBA00022759"/>
    </source>
</evidence>
<keyword evidence="4" id="KW-0255">Endonuclease</keyword>
<evidence type="ECO:0000313" key="9">
    <source>
        <dbReference type="Proteomes" id="UP000051176"/>
    </source>
</evidence>
<dbReference type="GO" id="GO:0004519">
    <property type="term" value="F:endonuclease activity"/>
    <property type="evidence" value="ECO:0007669"/>
    <property type="project" value="UniProtKB-KW"/>
</dbReference>
<dbReference type="RefSeq" id="WP_020088971.1">
    <property type="nucleotide sequence ID" value="NZ_AZCZ01000045.1"/>
</dbReference>
<evidence type="ECO:0000256" key="5">
    <source>
        <dbReference type="ARBA" id="ARBA00022801"/>
    </source>
</evidence>
<dbReference type="NCBIfam" id="TIGR02116">
    <property type="entry name" value="toxin_Txe_YoeB"/>
    <property type="match status" value="1"/>
</dbReference>
<sequence>MKIDKIAFTDQAWNEYRYWQLQDRKTLKVINKLIDDAQRHPFEGIGKPEPLKYRGDHGWSRRIDKVNRLVYYVTSDTIIVVQCRYHYAK</sequence>
<comment type="caution">
    <text evidence="8">The sequence shown here is derived from an EMBL/GenBank/DDBJ whole genome shotgun (WGS) entry which is preliminary data.</text>
</comment>
<dbReference type="InterPro" id="IPR035093">
    <property type="entry name" value="RelE/ParE_toxin_dom_sf"/>
</dbReference>
<evidence type="ECO:0000256" key="7">
    <source>
        <dbReference type="ARBA" id="ARBA00050056"/>
    </source>
</evidence>
<keyword evidence="9" id="KW-1185">Reference proteome</keyword>
<name>A0A0R1GVL3_9LACO</name>
<dbReference type="Pfam" id="PF06769">
    <property type="entry name" value="YoeB_toxin"/>
    <property type="match status" value="1"/>
</dbReference>
<protein>
    <recommendedName>
        <fullName evidence="7">Endoribonuclease YoeB</fullName>
    </recommendedName>
    <alternativeName>
        <fullName evidence="6">Putative mRNA interferase YoeB</fullName>
    </alternativeName>
</protein>
<organism evidence="8 9">
    <name type="scientific">Levilactobacillus parabrevis ATCC 53295</name>
    <dbReference type="NCBI Taxonomy" id="1267003"/>
    <lineage>
        <taxon>Bacteria</taxon>
        <taxon>Bacillati</taxon>
        <taxon>Bacillota</taxon>
        <taxon>Bacilli</taxon>
        <taxon>Lactobacillales</taxon>
        <taxon>Lactobacillaceae</taxon>
        <taxon>Levilactobacillus</taxon>
    </lineage>
</organism>
<proteinExistence type="inferred from homology"/>
<dbReference type="STRING" id="357278.IV61_GL000225"/>
<dbReference type="PANTHER" id="PTHR38039:SF1">
    <property type="entry name" value="TOXIN YOEB"/>
    <property type="match status" value="1"/>
</dbReference>
<keyword evidence="2" id="KW-1277">Toxin-antitoxin system</keyword>
<dbReference type="Proteomes" id="UP000051176">
    <property type="component" value="Unassembled WGS sequence"/>
</dbReference>
<evidence type="ECO:0000256" key="1">
    <source>
        <dbReference type="ARBA" id="ARBA00008172"/>
    </source>
</evidence>
<dbReference type="EMBL" id="AZCZ01000045">
    <property type="protein sequence ID" value="KRK34759.1"/>
    <property type="molecule type" value="Genomic_DNA"/>
</dbReference>